<name>A0A5R9L2G4_9BACT</name>
<proteinExistence type="predicted"/>
<accession>A0A5R9L2G4</accession>
<dbReference type="Pfam" id="PF14730">
    <property type="entry name" value="DUF4468"/>
    <property type="match status" value="1"/>
</dbReference>
<keyword evidence="1" id="KW-0175">Coiled coil</keyword>
<evidence type="ECO:0000313" key="4">
    <source>
        <dbReference type="Proteomes" id="UP000306402"/>
    </source>
</evidence>
<feature type="coiled-coil region" evidence="1">
    <location>
        <begin position="178"/>
        <end position="212"/>
    </location>
</feature>
<keyword evidence="4" id="KW-1185">Reference proteome</keyword>
<comment type="caution">
    <text evidence="3">The sequence shown here is derived from an EMBL/GenBank/DDBJ whole genome shotgun (WGS) entry which is preliminary data.</text>
</comment>
<dbReference type="AlphaFoldDB" id="A0A5R9L2G4"/>
<dbReference type="OrthoDB" id="952829at2"/>
<sequence length="225" mass="25574">MVSYYAAKVGLFCYGLKCVDRRLVASDITHLFSYICRLNHFTSGLKHFIFIALLLFSAAQTFAQDGLLPLDQEKNIYYSDSGKPELSKNELYKKVQEWVSKTFGNYENAVSFEDSVKGVLRVTSYVPLIHSQYGYVRFDLTVESADNQYFAKITNLDGISTLHSPERLTSKENDNITAKEVIVKAENNKKKRAELEQELKVMKAENEGINTALYNLLGSLKRSLI</sequence>
<reference evidence="3 4" key="1">
    <citation type="submission" date="2019-05" db="EMBL/GenBank/DDBJ databases">
        <authorList>
            <person name="Qu J.-H."/>
        </authorList>
    </citation>
    <scope>NUCLEOTIDE SEQUENCE [LARGE SCALE GENOMIC DNA]</scope>
    <source>
        <strain evidence="3 4">T17</strain>
    </source>
</reference>
<gene>
    <name evidence="3" type="ORF">FEN17_02645</name>
</gene>
<dbReference type="Proteomes" id="UP000306402">
    <property type="component" value="Unassembled WGS sequence"/>
</dbReference>
<dbReference type="InterPro" id="IPR027823">
    <property type="entry name" value="DUF4468"/>
</dbReference>
<dbReference type="Gene3D" id="3.30.530.80">
    <property type="match status" value="1"/>
</dbReference>
<dbReference type="EMBL" id="VCEJ01000002">
    <property type="protein sequence ID" value="TLV02539.1"/>
    <property type="molecule type" value="Genomic_DNA"/>
</dbReference>
<feature type="domain" description="DUF4468" evidence="2">
    <location>
        <begin position="84"/>
        <end position="156"/>
    </location>
</feature>
<protein>
    <submittedName>
        <fullName evidence="3">DUF4468 domain-containing protein</fullName>
    </submittedName>
</protein>
<evidence type="ECO:0000313" key="3">
    <source>
        <dbReference type="EMBL" id="TLV02539.1"/>
    </source>
</evidence>
<organism evidence="3 4">
    <name type="scientific">Dyadobacter luticola</name>
    <dbReference type="NCBI Taxonomy" id="1979387"/>
    <lineage>
        <taxon>Bacteria</taxon>
        <taxon>Pseudomonadati</taxon>
        <taxon>Bacteroidota</taxon>
        <taxon>Cytophagia</taxon>
        <taxon>Cytophagales</taxon>
        <taxon>Spirosomataceae</taxon>
        <taxon>Dyadobacter</taxon>
    </lineage>
</organism>
<evidence type="ECO:0000259" key="2">
    <source>
        <dbReference type="Pfam" id="PF14730"/>
    </source>
</evidence>
<evidence type="ECO:0000256" key="1">
    <source>
        <dbReference type="SAM" id="Coils"/>
    </source>
</evidence>